<accession>A0A5J4R2D5</accession>
<name>A0A5J4R2D5_9ZZZZ</name>
<protein>
    <submittedName>
        <fullName evidence="1">Uncharacterized protein</fullName>
    </submittedName>
</protein>
<comment type="caution">
    <text evidence="1">The sequence shown here is derived from an EMBL/GenBank/DDBJ whole genome shotgun (WGS) entry which is preliminary data.</text>
</comment>
<evidence type="ECO:0000313" key="1">
    <source>
        <dbReference type="EMBL" id="KAA6326833.1"/>
    </source>
</evidence>
<proteinExistence type="predicted"/>
<dbReference type="AlphaFoldDB" id="A0A5J4R2D5"/>
<organism evidence="1">
    <name type="scientific">termite gut metagenome</name>
    <dbReference type="NCBI Taxonomy" id="433724"/>
    <lineage>
        <taxon>unclassified sequences</taxon>
        <taxon>metagenomes</taxon>
        <taxon>organismal metagenomes</taxon>
    </lineage>
</organism>
<gene>
    <name evidence="1" type="ORF">EZS27_024113</name>
</gene>
<dbReference type="EMBL" id="SNRY01002094">
    <property type="protein sequence ID" value="KAA6326833.1"/>
    <property type="molecule type" value="Genomic_DNA"/>
</dbReference>
<sequence length="66" mass="7545">MSKGLKLKIVNPQVAWIDVSFAEIQICVPEDRDTDNNRRFGTFTEDLHLITELVTLLKKTATKKIT</sequence>
<reference evidence="1" key="1">
    <citation type="submission" date="2019-03" db="EMBL/GenBank/DDBJ databases">
        <title>Single cell metagenomics reveals metabolic interactions within the superorganism composed of flagellate Streblomastix strix and complex community of Bacteroidetes bacteria on its surface.</title>
        <authorList>
            <person name="Treitli S.C."/>
            <person name="Kolisko M."/>
            <person name="Husnik F."/>
            <person name="Keeling P."/>
            <person name="Hampl V."/>
        </authorList>
    </citation>
    <scope>NUCLEOTIDE SEQUENCE</scope>
    <source>
        <strain evidence="1">STM</strain>
    </source>
</reference>